<dbReference type="Gene3D" id="2.60.40.10">
    <property type="entry name" value="Immunoglobulins"/>
    <property type="match status" value="1"/>
</dbReference>
<dbReference type="WBParaSite" id="Hba_07539">
    <property type="protein sequence ID" value="Hba_07539"/>
    <property type="gene ID" value="Hba_07539"/>
</dbReference>
<dbReference type="Proteomes" id="UP000095283">
    <property type="component" value="Unplaced"/>
</dbReference>
<dbReference type="AlphaFoldDB" id="A0A1I7WR13"/>
<keyword evidence="1" id="KW-1185">Reference proteome</keyword>
<name>A0A1I7WR13_HETBA</name>
<dbReference type="InterPro" id="IPR036179">
    <property type="entry name" value="Ig-like_dom_sf"/>
</dbReference>
<dbReference type="SUPFAM" id="SSF48726">
    <property type="entry name" value="Immunoglobulin"/>
    <property type="match status" value="1"/>
</dbReference>
<reference evidence="2" key="1">
    <citation type="submission" date="2016-11" db="UniProtKB">
        <authorList>
            <consortium name="WormBaseParasite"/>
        </authorList>
    </citation>
    <scope>IDENTIFICATION</scope>
</reference>
<accession>A0A1I7WR13</accession>
<evidence type="ECO:0000313" key="1">
    <source>
        <dbReference type="Proteomes" id="UP000095283"/>
    </source>
</evidence>
<proteinExistence type="predicted"/>
<organism evidence="1 2">
    <name type="scientific">Heterorhabditis bacteriophora</name>
    <name type="common">Entomopathogenic nematode worm</name>
    <dbReference type="NCBI Taxonomy" id="37862"/>
    <lineage>
        <taxon>Eukaryota</taxon>
        <taxon>Metazoa</taxon>
        <taxon>Ecdysozoa</taxon>
        <taxon>Nematoda</taxon>
        <taxon>Chromadorea</taxon>
        <taxon>Rhabditida</taxon>
        <taxon>Rhabditina</taxon>
        <taxon>Rhabditomorpha</taxon>
        <taxon>Strongyloidea</taxon>
        <taxon>Heterorhabditidae</taxon>
        <taxon>Heterorhabditis</taxon>
    </lineage>
</organism>
<dbReference type="InterPro" id="IPR013783">
    <property type="entry name" value="Ig-like_fold"/>
</dbReference>
<protein>
    <submittedName>
        <fullName evidence="2">Ig-like domain-containing protein</fullName>
    </submittedName>
</protein>
<sequence>MAVIMQDKQIPKKKSTKLMANMAGDEVLLNCTVSLGESTEDDVIWTRNGKAIDLNNTSSKCFSKYCDFVFLAL</sequence>
<evidence type="ECO:0000313" key="2">
    <source>
        <dbReference type="WBParaSite" id="Hba_07539"/>
    </source>
</evidence>